<evidence type="ECO:0000256" key="7">
    <source>
        <dbReference type="ARBA" id="ARBA00023150"/>
    </source>
</evidence>
<keyword evidence="1" id="KW-0963">Cytoplasm</keyword>
<keyword evidence="2 9" id="KW-0808">Transferase</keyword>
<reference evidence="10" key="1">
    <citation type="submission" date="2016-10" db="EMBL/GenBank/DDBJ databases">
        <authorList>
            <person name="Varghese N."/>
            <person name="Submissions S."/>
        </authorList>
    </citation>
    <scope>NUCLEOTIDE SEQUENCE [LARGE SCALE GENOMIC DNA]</scope>
    <source>
        <strain evidence="10">DSM 17298</strain>
    </source>
</reference>
<dbReference type="InterPro" id="IPR025877">
    <property type="entry name" value="MobA-like_NTP_Trfase"/>
</dbReference>
<dbReference type="AlphaFoldDB" id="A0A1H5WTZ9"/>
<dbReference type="PANTHER" id="PTHR19136">
    <property type="entry name" value="MOLYBDENUM COFACTOR GUANYLYLTRANSFERASE"/>
    <property type="match status" value="1"/>
</dbReference>
<dbReference type="Proteomes" id="UP000236736">
    <property type="component" value="Unassembled WGS sequence"/>
</dbReference>
<dbReference type="GO" id="GO:0005525">
    <property type="term" value="F:GTP binding"/>
    <property type="evidence" value="ECO:0007669"/>
    <property type="project" value="UniProtKB-KW"/>
</dbReference>
<evidence type="ECO:0000259" key="8">
    <source>
        <dbReference type="Pfam" id="PF12804"/>
    </source>
</evidence>
<evidence type="ECO:0000256" key="6">
    <source>
        <dbReference type="ARBA" id="ARBA00023134"/>
    </source>
</evidence>
<keyword evidence="9" id="KW-0548">Nucleotidyltransferase</keyword>
<keyword evidence="3" id="KW-0479">Metal-binding</keyword>
<dbReference type="CDD" id="cd02503">
    <property type="entry name" value="MobA"/>
    <property type="match status" value="1"/>
</dbReference>
<dbReference type="STRING" id="1120964.GCA_001313265_03738"/>
<evidence type="ECO:0000256" key="2">
    <source>
        <dbReference type="ARBA" id="ARBA00022679"/>
    </source>
</evidence>
<dbReference type="Pfam" id="PF12804">
    <property type="entry name" value="NTP_transf_3"/>
    <property type="match status" value="1"/>
</dbReference>
<evidence type="ECO:0000256" key="1">
    <source>
        <dbReference type="ARBA" id="ARBA00022490"/>
    </source>
</evidence>
<dbReference type="InterPro" id="IPR013482">
    <property type="entry name" value="Molybde_CF_guanTrfase"/>
</dbReference>
<keyword evidence="7" id="KW-0501">Molybdenum cofactor biosynthesis</keyword>
<evidence type="ECO:0000256" key="3">
    <source>
        <dbReference type="ARBA" id="ARBA00022723"/>
    </source>
</evidence>
<keyword evidence="6" id="KW-0342">GTP-binding</keyword>
<accession>A0A1H5WTZ9</accession>
<dbReference type="InterPro" id="IPR029044">
    <property type="entry name" value="Nucleotide-diphossugar_trans"/>
</dbReference>
<dbReference type="EMBL" id="FNVR01000011">
    <property type="protein sequence ID" value="SEG02710.1"/>
    <property type="molecule type" value="Genomic_DNA"/>
</dbReference>
<evidence type="ECO:0000313" key="10">
    <source>
        <dbReference type="Proteomes" id="UP000236736"/>
    </source>
</evidence>
<dbReference type="SUPFAM" id="SSF53448">
    <property type="entry name" value="Nucleotide-diphospho-sugar transferases"/>
    <property type="match status" value="1"/>
</dbReference>
<keyword evidence="10" id="KW-1185">Reference proteome</keyword>
<organism evidence="9 10">
    <name type="scientific">Algoriphagus boritolerans DSM 17298 = JCM 18970</name>
    <dbReference type="NCBI Taxonomy" id="1120964"/>
    <lineage>
        <taxon>Bacteria</taxon>
        <taxon>Pseudomonadati</taxon>
        <taxon>Bacteroidota</taxon>
        <taxon>Cytophagia</taxon>
        <taxon>Cytophagales</taxon>
        <taxon>Cyclobacteriaceae</taxon>
        <taxon>Algoriphagus</taxon>
    </lineage>
</organism>
<protein>
    <submittedName>
        <fullName evidence="9">Molybdenum cofactor guanylyltransferase</fullName>
    </submittedName>
</protein>
<evidence type="ECO:0000256" key="5">
    <source>
        <dbReference type="ARBA" id="ARBA00022842"/>
    </source>
</evidence>
<dbReference type="Gene3D" id="3.90.550.10">
    <property type="entry name" value="Spore Coat Polysaccharide Biosynthesis Protein SpsA, Chain A"/>
    <property type="match status" value="1"/>
</dbReference>
<keyword evidence="4" id="KW-0547">Nucleotide-binding</keyword>
<proteinExistence type="predicted"/>
<dbReference type="GO" id="GO:0016779">
    <property type="term" value="F:nucleotidyltransferase activity"/>
    <property type="evidence" value="ECO:0007669"/>
    <property type="project" value="UniProtKB-KW"/>
</dbReference>
<dbReference type="GO" id="GO:0046872">
    <property type="term" value="F:metal ion binding"/>
    <property type="evidence" value="ECO:0007669"/>
    <property type="project" value="UniProtKB-KW"/>
</dbReference>
<sequence>MGEEKGLVRFHGKSFMHWILESVYPLNSNPVLVTGNPAYQKFGLEMISDLIEDKGPLGGIYTALNHSTSGLTLILSCDIPKITMEVLSFLDKKSQASPDKITFLSDGKNDYPLIGIYPKLILKHVETSILCGQLKLRQVVQNQPHQRIILNPNQRESLENINTKDQLHSLSQTY</sequence>
<keyword evidence="5" id="KW-0460">Magnesium</keyword>
<dbReference type="GO" id="GO:0006777">
    <property type="term" value="P:Mo-molybdopterin cofactor biosynthetic process"/>
    <property type="evidence" value="ECO:0007669"/>
    <property type="project" value="UniProtKB-KW"/>
</dbReference>
<name>A0A1H5WTZ9_9BACT</name>
<gene>
    <name evidence="9" type="ORF">SAMN03080598_02218</name>
</gene>
<dbReference type="PANTHER" id="PTHR19136:SF81">
    <property type="entry name" value="MOLYBDENUM COFACTOR GUANYLYLTRANSFERASE"/>
    <property type="match status" value="1"/>
</dbReference>
<evidence type="ECO:0000256" key="4">
    <source>
        <dbReference type="ARBA" id="ARBA00022741"/>
    </source>
</evidence>
<evidence type="ECO:0000313" key="9">
    <source>
        <dbReference type="EMBL" id="SEG02710.1"/>
    </source>
</evidence>
<feature type="domain" description="MobA-like NTP transferase" evidence="8">
    <location>
        <begin position="1"/>
        <end position="143"/>
    </location>
</feature>